<feature type="transmembrane region" description="Helical" evidence="7">
    <location>
        <begin position="46"/>
        <end position="67"/>
    </location>
</feature>
<feature type="transmembrane region" description="Helical" evidence="7">
    <location>
        <begin position="165"/>
        <end position="189"/>
    </location>
</feature>
<keyword evidence="3 7" id="KW-1133">Transmembrane helix</keyword>
<comment type="subcellular location">
    <subcellularLocation>
        <location evidence="1">Membrane</location>
        <topology evidence="1">Multi-pass membrane protein</topology>
    </subcellularLocation>
</comment>
<feature type="domain" description="Rhodopsin" evidence="8">
    <location>
        <begin position="29"/>
        <end position="272"/>
    </location>
</feature>
<dbReference type="GO" id="GO:0016020">
    <property type="term" value="C:membrane"/>
    <property type="evidence" value="ECO:0007669"/>
    <property type="project" value="UniProtKB-SubCell"/>
</dbReference>
<dbReference type="Proteomes" id="UP000813444">
    <property type="component" value="Unassembled WGS sequence"/>
</dbReference>
<keyword evidence="2 7" id="KW-0812">Transmembrane</keyword>
<comment type="caution">
    <text evidence="9">The sequence shown here is derived from an EMBL/GenBank/DDBJ whole genome shotgun (WGS) entry which is preliminary data.</text>
</comment>
<dbReference type="AlphaFoldDB" id="A0A8K0SQ62"/>
<organism evidence="9 10">
    <name type="scientific">Stachybotrys elegans</name>
    <dbReference type="NCBI Taxonomy" id="80388"/>
    <lineage>
        <taxon>Eukaryota</taxon>
        <taxon>Fungi</taxon>
        <taxon>Dikarya</taxon>
        <taxon>Ascomycota</taxon>
        <taxon>Pezizomycotina</taxon>
        <taxon>Sordariomycetes</taxon>
        <taxon>Hypocreomycetidae</taxon>
        <taxon>Hypocreales</taxon>
        <taxon>Stachybotryaceae</taxon>
        <taxon>Stachybotrys</taxon>
    </lineage>
</organism>
<gene>
    <name evidence="9" type="ORF">B0I35DRAFT_512661</name>
</gene>
<evidence type="ECO:0000256" key="5">
    <source>
        <dbReference type="ARBA" id="ARBA00038359"/>
    </source>
</evidence>
<evidence type="ECO:0000256" key="2">
    <source>
        <dbReference type="ARBA" id="ARBA00022692"/>
    </source>
</evidence>
<keyword evidence="10" id="KW-1185">Reference proteome</keyword>
<sequence length="353" mass="39603">MSSMYSSYSVAAAVCSCVFPALAIVTVGLRIRARQIQRMKLGPDDWLMLTALAFAISYCCLVLYGSFNASIGQDLSTITPEDYTNYQQHLYFGVIIAHLSYGFVKLAILQFYKRIFSIESFILSANITIVVVILFMISATITQIFSAWPIPDWWTLGATYTINYGAFLTAFAAIDLALDIVILCLPIPVVRSLHVTRNKKFLLVGIFWMGFFCVIATAVRLYFGYRLSEAGSGRPVSDQEFSYVSVHNVIWAEIESCCSIIAGCLPTYGPLARSLSLPTFMTTTFRSLLNSVRRKSTNRDTEDPDNKHTWYQLSEGRRNHKADPGPVLATEEREVSENWSFTTTSGQRNITHK</sequence>
<evidence type="ECO:0000313" key="9">
    <source>
        <dbReference type="EMBL" id="KAH7316783.1"/>
    </source>
</evidence>
<feature type="transmembrane region" description="Helical" evidence="7">
    <location>
        <begin position="121"/>
        <end position="145"/>
    </location>
</feature>
<feature type="transmembrane region" description="Helical" evidence="7">
    <location>
        <begin position="201"/>
        <end position="223"/>
    </location>
</feature>
<feature type="transmembrane region" description="Helical" evidence="7">
    <location>
        <begin position="6"/>
        <end position="25"/>
    </location>
</feature>
<dbReference type="InterPro" id="IPR052337">
    <property type="entry name" value="SAT4-like"/>
</dbReference>
<dbReference type="OrthoDB" id="5152594at2759"/>
<keyword evidence="4 7" id="KW-0472">Membrane</keyword>
<feature type="compositionally biased region" description="Basic and acidic residues" evidence="6">
    <location>
        <begin position="297"/>
        <end position="308"/>
    </location>
</feature>
<dbReference type="PANTHER" id="PTHR33048:SF18">
    <property type="entry name" value="INTEGRAL MEMBRANE PROTEIN"/>
    <property type="match status" value="1"/>
</dbReference>
<evidence type="ECO:0000256" key="4">
    <source>
        <dbReference type="ARBA" id="ARBA00023136"/>
    </source>
</evidence>
<comment type="similarity">
    <text evidence="5">Belongs to the SAT4 family.</text>
</comment>
<reference evidence="9" key="1">
    <citation type="journal article" date="2021" name="Nat. Commun.">
        <title>Genetic determinants of endophytism in the Arabidopsis root mycobiome.</title>
        <authorList>
            <person name="Mesny F."/>
            <person name="Miyauchi S."/>
            <person name="Thiergart T."/>
            <person name="Pickel B."/>
            <person name="Atanasova L."/>
            <person name="Karlsson M."/>
            <person name="Huettel B."/>
            <person name="Barry K.W."/>
            <person name="Haridas S."/>
            <person name="Chen C."/>
            <person name="Bauer D."/>
            <person name="Andreopoulos W."/>
            <person name="Pangilinan J."/>
            <person name="LaButti K."/>
            <person name="Riley R."/>
            <person name="Lipzen A."/>
            <person name="Clum A."/>
            <person name="Drula E."/>
            <person name="Henrissat B."/>
            <person name="Kohler A."/>
            <person name="Grigoriev I.V."/>
            <person name="Martin F.M."/>
            <person name="Hacquard S."/>
        </authorList>
    </citation>
    <scope>NUCLEOTIDE SEQUENCE</scope>
    <source>
        <strain evidence="9">MPI-CAGE-CH-0235</strain>
    </source>
</reference>
<dbReference type="InterPro" id="IPR049326">
    <property type="entry name" value="Rhodopsin_dom_fungi"/>
</dbReference>
<dbReference type="PANTHER" id="PTHR33048">
    <property type="entry name" value="PTH11-LIKE INTEGRAL MEMBRANE PROTEIN (AFU_ORTHOLOGUE AFUA_5G11245)"/>
    <property type="match status" value="1"/>
</dbReference>
<evidence type="ECO:0000256" key="1">
    <source>
        <dbReference type="ARBA" id="ARBA00004141"/>
    </source>
</evidence>
<feature type="compositionally biased region" description="Polar residues" evidence="6">
    <location>
        <begin position="337"/>
        <end position="353"/>
    </location>
</feature>
<protein>
    <recommendedName>
        <fullName evidence="8">Rhodopsin domain-containing protein</fullName>
    </recommendedName>
</protein>
<evidence type="ECO:0000259" key="8">
    <source>
        <dbReference type="Pfam" id="PF20684"/>
    </source>
</evidence>
<feature type="transmembrane region" description="Helical" evidence="7">
    <location>
        <begin position="90"/>
        <end position="109"/>
    </location>
</feature>
<evidence type="ECO:0000256" key="6">
    <source>
        <dbReference type="SAM" id="MobiDB-lite"/>
    </source>
</evidence>
<feature type="region of interest" description="Disordered" evidence="6">
    <location>
        <begin position="293"/>
        <end position="353"/>
    </location>
</feature>
<evidence type="ECO:0000256" key="7">
    <source>
        <dbReference type="SAM" id="Phobius"/>
    </source>
</evidence>
<dbReference type="EMBL" id="JAGPNK010000008">
    <property type="protein sequence ID" value="KAH7316783.1"/>
    <property type="molecule type" value="Genomic_DNA"/>
</dbReference>
<evidence type="ECO:0000256" key="3">
    <source>
        <dbReference type="ARBA" id="ARBA00022989"/>
    </source>
</evidence>
<dbReference type="Pfam" id="PF20684">
    <property type="entry name" value="Fung_rhodopsin"/>
    <property type="match status" value="1"/>
</dbReference>
<proteinExistence type="inferred from homology"/>
<accession>A0A8K0SQ62</accession>
<name>A0A8K0SQ62_9HYPO</name>
<evidence type="ECO:0000313" key="10">
    <source>
        <dbReference type="Proteomes" id="UP000813444"/>
    </source>
</evidence>